<name>A0A1V6Q2M3_9EURO</name>
<feature type="domain" description="Nephrocystin 3-like N-terminal" evidence="3">
    <location>
        <begin position="258"/>
        <end position="425"/>
    </location>
</feature>
<accession>A0A1V6Q2M3</accession>
<keyword evidence="5" id="KW-1185">Reference proteome</keyword>
<protein>
    <recommendedName>
        <fullName evidence="6">NACHT domain-containing protein</fullName>
    </recommendedName>
</protein>
<evidence type="ECO:0000313" key="4">
    <source>
        <dbReference type="EMBL" id="OQD83481.1"/>
    </source>
</evidence>
<dbReference type="Proteomes" id="UP000191672">
    <property type="component" value="Unassembled WGS sequence"/>
</dbReference>
<evidence type="ECO:0000313" key="5">
    <source>
        <dbReference type="Proteomes" id="UP000191672"/>
    </source>
</evidence>
<evidence type="ECO:0000259" key="2">
    <source>
        <dbReference type="Pfam" id="PF24809"/>
    </source>
</evidence>
<evidence type="ECO:0008006" key="6">
    <source>
        <dbReference type="Google" id="ProtNLM"/>
    </source>
</evidence>
<evidence type="ECO:0000256" key="1">
    <source>
        <dbReference type="ARBA" id="ARBA00022737"/>
    </source>
</evidence>
<dbReference type="EMBL" id="MDYN01000016">
    <property type="protein sequence ID" value="OQD83481.1"/>
    <property type="molecule type" value="Genomic_DNA"/>
</dbReference>
<evidence type="ECO:0000259" key="3">
    <source>
        <dbReference type="Pfam" id="PF24883"/>
    </source>
</evidence>
<dbReference type="InterPro" id="IPR056884">
    <property type="entry name" value="NPHP3-like_N"/>
</dbReference>
<comment type="caution">
    <text evidence="4">The sequence shown here is derived from an EMBL/GenBank/DDBJ whole genome shotgun (WGS) entry which is preliminary data.</text>
</comment>
<dbReference type="Pfam" id="PF24883">
    <property type="entry name" value="NPHP3_N"/>
    <property type="match status" value="1"/>
</dbReference>
<reference evidence="5" key="1">
    <citation type="journal article" date="2017" name="Nat. Microbiol.">
        <title>Global analysis of biosynthetic gene clusters reveals vast potential of secondary metabolite production in Penicillium species.</title>
        <authorList>
            <person name="Nielsen J.C."/>
            <person name="Grijseels S."/>
            <person name="Prigent S."/>
            <person name="Ji B."/>
            <person name="Dainat J."/>
            <person name="Nielsen K.F."/>
            <person name="Frisvad J.C."/>
            <person name="Workman M."/>
            <person name="Nielsen J."/>
        </authorList>
    </citation>
    <scope>NUCLEOTIDE SEQUENCE [LARGE SCALE GENOMIC DNA]</scope>
    <source>
        <strain evidence="5">IBT 31811</strain>
    </source>
</reference>
<feature type="domain" description="DUF7708" evidence="2">
    <location>
        <begin position="64"/>
        <end position="202"/>
    </location>
</feature>
<dbReference type="PANTHER" id="PTHR10039:SF14">
    <property type="entry name" value="NACHT DOMAIN-CONTAINING PROTEIN"/>
    <property type="match status" value="1"/>
</dbReference>
<dbReference type="SUPFAM" id="SSF52540">
    <property type="entry name" value="P-loop containing nucleoside triphosphate hydrolases"/>
    <property type="match status" value="1"/>
</dbReference>
<sequence length="610" mass="69622">MATSNSHLLNAFMTAKREFLASQKDCSLFDRVSNVTSIQEIHEFVMQFQAQQSNTTGMRCLRKINNFLERLRQLSEVIEVFVSVKPDVLALIWGPIKLLLQMANATIQSFDAIVDTMAIIGDRLPLFEEFTTLFQARDRVKDALILFYKDILDFFGIALNFLSVKHWKLVFESVWPKHRSKIDVVVSNIERHSFLLRDEVNLTHISEAHQARLIDFDRWAATFEFQARQNYNELETFISPRLYDDELDRFQRNMCERTGRWIQRDKAISKWLDPNDTKNRLIWLQGIPGAGKSYLSSMIVEMAKTSRTAVLFAFLSYKQGDVSAISIIHSLIFQLVIGAEGSDEALRADMRIKLFDIYRSSQRSLKSNTKFARETLCTLLNCVGSAHIIIDGLDELTEGERAPTLREILSISRDANETKTLISSRMEDDISRIMSKTVHKAVRVDDQNGGCIQSFVSITSEKWLSESDFDEEARSGIMNLLSLLAAKAKGMFLYAKVVMDNVQMCHNPEAIQNELRALPETLQDAYARILQRLHELQPAKREMSRRALGWIGCSPIPILIQELAFALDLAPEAEIQLPRNTASLNIVQLCGPVVEVSGDYVHFVHFTVQE</sequence>
<dbReference type="STRING" id="416450.A0A1V6Q2M3"/>
<dbReference type="AlphaFoldDB" id="A0A1V6Q2M3"/>
<dbReference type="PANTHER" id="PTHR10039">
    <property type="entry name" value="AMELOGENIN"/>
    <property type="match status" value="1"/>
</dbReference>
<organism evidence="4 5">
    <name type="scientific">Penicillium antarcticum</name>
    <dbReference type="NCBI Taxonomy" id="416450"/>
    <lineage>
        <taxon>Eukaryota</taxon>
        <taxon>Fungi</taxon>
        <taxon>Dikarya</taxon>
        <taxon>Ascomycota</taxon>
        <taxon>Pezizomycotina</taxon>
        <taxon>Eurotiomycetes</taxon>
        <taxon>Eurotiomycetidae</taxon>
        <taxon>Eurotiales</taxon>
        <taxon>Aspergillaceae</taxon>
        <taxon>Penicillium</taxon>
    </lineage>
</organism>
<keyword evidence="1" id="KW-0677">Repeat</keyword>
<dbReference type="InterPro" id="IPR056125">
    <property type="entry name" value="DUF7708"/>
</dbReference>
<dbReference type="InterPro" id="IPR027417">
    <property type="entry name" value="P-loop_NTPase"/>
</dbReference>
<dbReference type="Pfam" id="PF24809">
    <property type="entry name" value="DUF7708"/>
    <property type="match status" value="1"/>
</dbReference>
<proteinExistence type="predicted"/>
<gene>
    <name evidence="4" type="ORF">PENANT_c016G07451</name>
</gene>
<dbReference type="Gene3D" id="3.40.50.300">
    <property type="entry name" value="P-loop containing nucleotide triphosphate hydrolases"/>
    <property type="match status" value="1"/>
</dbReference>